<evidence type="ECO:0000256" key="1">
    <source>
        <dbReference type="ARBA" id="ARBA00022574"/>
    </source>
</evidence>
<evidence type="ECO:0000256" key="4">
    <source>
        <dbReference type="ARBA" id="ARBA00037931"/>
    </source>
</evidence>
<evidence type="ECO:0000256" key="7">
    <source>
        <dbReference type="PROSITE-ProRule" id="PRU00221"/>
    </source>
</evidence>
<evidence type="ECO:0000256" key="2">
    <source>
        <dbReference type="ARBA" id="ARBA00022737"/>
    </source>
</evidence>
<evidence type="ECO:0000256" key="3">
    <source>
        <dbReference type="ARBA" id="ARBA00037338"/>
    </source>
</evidence>
<dbReference type="Gene3D" id="2.130.10.10">
    <property type="entry name" value="YVTN repeat-like/Quinoprotein amine dehydrogenase"/>
    <property type="match status" value="3"/>
</dbReference>
<dbReference type="PANTHER" id="PTHR19854">
    <property type="entry name" value="TRANSDUCIN BETA-LIKE 3"/>
    <property type="match status" value="1"/>
</dbReference>
<feature type="repeat" description="WD" evidence="7">
    <location>
        <begin position="14"/>
        <end position="55"/>
    </location>
</feature>
<dbReference type="SUPFAM" id="SSF50978">
    <property type="entry name" value="WD40 repeat-like"/>
    <property type="match status" value="1"/>
</dbReference>
<evidence type="ECO:0000313" key="9">
    <source>
        <dbReference type="EMBL" id="ESZ90929.1"/>
    </source>
</evidence>
<dbReference type="InterPro" id="IPR001680">
    <property type="entry name" value="WD40_rpt"/>
</dbReference>
<gene>
    <name evidence="9" type="ORF">SBOR_8675</name>
</gene>
<dbReference type="InterPro" id="IPR036322">
    <property type="entry name" value="WD40_repeat_dom_sf"/>
</dbReference>
<name>W9C7S5_SCLBF</name>
<evidence type="ECO:0000256" key="8">
    <source>
        <dbReference type="SAM" id="MobiDB-lite"/>
    </source>
</evidence>
<sequence length="461" mass="49918">MSIPPGAPQPSYILRGHASPIHVAKFIRGNTRLITGDAEGWVVMWDLESRRAVCVWRAHGGVLLGVGEMGRGGEGVVTHGKDNKLIIWKLPPSDEHSMSKVLPVDTVSEERRKPWILHILDVNTMNFCGFAMCSIDTQFKSKELGEKGEKGGEQETELEDQALIAVPNTLTSESIDIFHIPTLRRLHNIPSPGPNKPGMVMCLSIFFHPATRCLTVISGYENGSVSVFSLTSPVSPSSSPFPPPSATSSSPPSQWNTTYQSKSHLQPILSLSLDPSADRKFFITSGADDRIIKHFIPTAPTPISPSTNRTSKSTSKFTSTSTSTLVSQKNEPKILKTAHAGQQGVEIRNDGKIAVTAGWDGRARVYGVAKMRELAVLKWHKEGCFAVAVADVLGGDGDGDGDGEEEGKVVGSGKGREGKGKEVARRLGELDVKGERLRKARETHWVAVGGKDGKVSLWDVY</sequence>
<dbReference type="Proteomes" id="UP000019487">
    <property type="component" value="Unassembled WGS sequence"/>
</dbReference>
<comment type="function">
    <text evidence="3">Component of the ASTRA complex involved in chromatin remodeling.</text>
</comment>
<evidence type="ECO:0000256" key="6">
    <source>
        <dbReference type="ARBA" id="ARBA00040563"/>
    </source>
</evidence>
<feature type="repeat" description="WD" evidence="7">
    <location>
        <begin position="446"/>
        <end position="461"/>
    </location>
</feature>
<keyword evidence="1 7" id="KW-0853">WD repeat</keyword>
<dbReference type="STRING" id="1432307.W9C7S5"/>
<keyword evidence="10" id="KW-1185">Reference proteome</keyword>
<keyword evidence="2" id="KW-0677">Repeat</keyword>
<dbReference type="HOGENOM" id="CLU_041940_0_1_1"/>
<feature type="region of interest" description="Disordered" evidence="8">
    <location>
        <begin position="396"/>
        <end position="421"/>
    </location>
</feature>
<organism evidence="9 10">
    <name type="scientific">Sclerotinia borealis (strain F-4128)</name>
    <dbReference type="NCBI Taxonomy" id="1432307"/>
    <lineage>
        <taxon>Eukaryota</taxon>
        <taxon>Fungi</taxon>
        <taxon>Dikarya</taxon>
        <taxon>Ascomycota</taxon>
        <taxon>Pezizomycotina</taxon>
        <taxon>Leotiomycetes</taxon>
        <taxon>Helotiales</taxon>
        <taxon>Sclerotiniaceae</taxon>
        <taxon>Sclerotinia</taxon>
    </lineage>
</organism>
<feature type="region of interest" description="Disordered" evidence="8">
    <location>
        <begin position="233"/>
        <end position="259"/>
    </location>
</feature>
<comment type="similarity">
    <text evidence="4">Belongs to the WD repeat ASA1 family.</text>
</comment>
<reference evidence="9 10" key="1">
    <citation type="journal article" date="2014" name="Genome Announc.">
        <title>Draft genome sequence of Sclerotinia borealis, a psychrophilic plant pathogenic fungus.</title>
        <authorList>
            <person name="Mardanov A.V."/>
            <person name="Beletsky A.V."/>
            <person name="Kadnikov V.V."/>
            <person name="Ignatov A.N."/>
            <person name="Ravin N.V."/>
        </authorList>
    </citation>
    <scope>NUCLEOTIDE SEQUENCE [LARGE SCALE GENOMIC DNA]</scope>
    <source>
        <strain evidence="10">F-4157</strain>
    </source>
</reference>
<feature type="region of interest" description="Disordered" evidence="8">
    <location>
        <begin position="297"/>
        <end position="329"/>
    </location>
</feature>
<dbReference type="InterPro" id="IPR015943">
    <property type="entry name" value="WD40/YVTN_repeat-like_dom_sf"/>
</dbReference>
<dbReference type="PROSITE" id="PS50082">
    <property type="entry name" value="WD_REPEATS_2"/>
    <property type="match status" value="2"/>
</dbReference>
<dbReference type="OrthoDB" id="7668193at2759"/>
<evidence type="ECO:0000313" key="10">
    <source>
        <dbReference type="Proteomes" id="UP000019487"/>
    </source>
</evidence>
<dbReference type="PANTHER" id="PTHR19854:SF1">
    <property type="entry name" value="GUANINE NUCLEOTIDE-BINDING PROTEIN SUBUNIT BETA-LIKE PROTEIN 1"/>
    <property type="match status" value="1"/>
</dbReference>
<feature type="compositionally biased region" description="Low complexity" evidence="8">
    <location>
        <begin position="304"/>
        <end position="329"/>
    </location>
</feature>
<dbReference type="SMART" id="SM00320">
    <property type="entry name" value="WD40"/>
    <property type="match status" value="6"/>
</dbReference>
<dbReference type="EMBL" id="AYSA01000561">
    <property type="protein sequence ID" value="ESZ90929.1"/>
    <property type="molecule type" value="Genomic_DNA"/>
</dbReference>
<comment type="caution">
    <text evidence="9">The sequence shown here is derived from an EMBL/GenBank/DDBJ whole genome shotgun (WGS) entry which is preliminary data.</text>
</comment>
<dbReference type="Pfam" id="PF00400">
    <property type="entry name" value="WD40"/>
    <property type="match status" value="1"/>
</dbReference>
<evidence type="ECO:0000256" key="5">
    <source>
        <dbReference type="ARBA" id="ARBA00038749"/>
    </source>
</evidence>
<accession>W9C7S5</accession>
<dbReference type="AlphaFoldDB" id="W9C7S5"/>
<proteinExistence type="inferred from homology"/>
<protein>
    <recommendedName>
        <fullName evidence="6">ASTRA-associated protein 1</fullName>
    </recommendedName>
</protein>
<comment type="subunit">
    <text evidence="5">Component of the ASTRA chromatin remodeling machinery complex.</text>
</comment>